<evidence type="ECO:0000259" key="6">
    <source>
        <dbReference type="PROSITE" id="PS51898"/>
    </source>
</evidence>
<dbReference type="PANTHER" id="PTHR30629:SF2">
    <property type="entry name" value="PROPHAGE INTEGRASE INTS-RELATED"/>
    <property type="match status" value="1"/>
</dbReference>
<name>A0A3A4KB33_9NOCA</name>
<dbReference type="Pfam" id="PF00589">
    <property type="entry name" value="Phage_integrase"/>
    <property type="match status" value="1"/>
</dbReference>
<comment type="similarity">
    <text evidence="1">Belongs to the 'phage' integrase family.</text>
</comment>
<evidence type="ECO:0000256" key="5">
    <source>
        <dbReference type="SAM" id="MobiDB-lite"/>
    </source>
</evidence>
<dbReference type="PROSITE" id="PS51898">
    <property type="entry name" value="TYR_RECOMBINASE"/>
    <property type="match status" value="1"/>
</dbReference>
<dbReference type="InterPro" id="IPR010998">
    <property type="entry name" value="Integrase_recombinase_N"/>
</dbReference>
<organism evidence="7 8">
    <name type="scientific">Nocardia panacis</name>
    <dbReference type="NCBI Taxonomy" id="2340916"/>
    <lineage>
        <taxon>Bacteria</taxon>
        <taxon>Bacillati</taxon>
        <taxon>Actinomycetota</taxon>
        <taxon>Actinomycetes</taxon>
        <taxon>Mycobacteriales</taxon>
        <taxon>Nocardiaceae</taxon>
        <taxon>Nocardia</taxon>
    </lineage>
</organism>
<dbReference type="AlphaFoldDB" id="A0A3A4KB33"/>
<evidence type="ECO:0000256" key="2">
    <source>
        <dbReference type="ARBA" id="ARBA00022908"/>
    </source>
</evidence>
<dbReference type="PANTHER" id="PTHR30629">
    <property type="entry name" value="PROPHAGE INTEGRASE"/>
    <property type="match status" value="1"/>
</dbReference>
<sequence>MWGYSTSLTPTITPKPVRRGRHLTGWEHQGATQMPSHRGEGKILKETRKRNGKEYTLYAWYMEIGVKPDGTPDRIAIRRKNRNDLIKARREALVKLEQGEPLRKDNTTVESWLLYWLKEIQKPRLRPRAWHGVQSNLKCNVIPHVGRHKLQDLEPQHIRFMIKEILKSGRSLRTAEIAYNNLNKAIKDAMKEPNLGLKTNVLLMVNRPKPKSNSQDTGAQKALPTGHGRQQKPRKALTSSTARAVISTSVEARDPLAVRWATALLTGVRQGECLGLTLDALDLEEGKFDLSWALQEIPLTRRSDGKRWTGDVYPLEAYDTAAGFEIRPLYKAMCLVRPKTNDSQRMTPIPEPLQVLLRAHVKAMAPNPWGLLFVAPADQKLVKPGTPIRSKLDELLWAEALKRASAPDVVLHAARHTTATLLLEAGVPEDVRMAIMGHSSAAVQRGYAHADIGVKRAGLAALDNLIDAEVIDIWEEDLPALEAAPGEVIDAEFDEEFSEFDDNYDVEKAEPFMQPRTVSSPDAWRSLVFQTAS</sequence>
<dbReference type="InterPro" id="IPR011010">
    <property type="entry name" value="DNA_brk_join_enz"/>
</dbReference>
<protein>
    <recommendedName>
        <fullName evidence="6">Tyr recombinase domain-containing protein</fullName>
    </recommendedName>
</protein>
<dbReference type="InterPro" id="IPR050808">
    <property type="entry name" value="Phage_Integrase"/>
</dbReference>
<dbReference type="GO" id="GO:0006310">
    <property type="term" value="P:DNA recombination"/>
    <property type="evidence" value="ECO:0007669"/>
    <property type="project" value="UniProtKB-KW"/>
</dbReference>
<keyword evidence="2" id="KW-0229">DNA integration</keyword>
<evidence type="ECO:0000256" key="3">
    <source>
        <dbReference type="ARBA" id="ARBA00023125"/>
    </source>
</evidence>
<feature type="domain" description="Tyr recombinase" evidence="6">
    <location>
        <begin position="232"/>
        <end position="460"/>
    </location>
</feature>
<dbReference type="Pfam" id="PF14659">
    <property type="entry name" value="Phage_int_SAM_3"/>
    <property type="match status" value="1"/>
</dbReference>
<proteinExistence type="inferred from homology"/>
<evidence type="ECO:0000256" key="1">
    <source>
        <dbReference type="ARBA" id="ARBA00008857"/>
    </source>
</evidence>
<dbReference type="EMBL" id="QZFU01000041">
    <property type="protein sequence ID" value="RJO69818.1"/>
    <property type="molecule type" value="Genomic_DNA"/>
</dbReference>
<dbReference type="Proteomes" id="UP000266677">
    <property type="component" value="Unassembled WGS sequence"/>
</dbReference>
<keyword evidence="4" id="KW-0233">DNA recombination</keyword>
<dbReference type="SUPFAM" id="SSF56349">
    <property type="entry name" value="DNA breaking-rejoining enzymes"/>
    <property type="match status" value="1"/>
</dbReference>
<dbReference type="Gene3D" id="1.10.443.10">
    <property type="entry name" value="Intergrase catalytic core"/>
    <property type="match status" value="1"/>
</dbReference>
<dbReference type="InterPro" id="IPR004107">
    <property type="entry name" value="Integrase_SAM-like_N"/>
</dbReference>
<evidence type="ECO:0000313" key="7">
    <source>
        <dbReference type="EMBL" id="RJO69818.1"/>
    </source>
</evidence>
<keyword evidence="8" id="KW-1185">Reference proteome</keyword>
<reference evidence="7 8" key="1">
    <citation type="submission" date="2018-09" db="EMBL/GenBank/DDBJ databases">
        <title>YIM PH21274 draft genome.</title>
        <authorList>
            <person name="Miao C."/>
        </authorList>
    </citation>
    <scope>NUCLEOTIDE SEQUENCE [LARGE SCALE GENOMIC DNA]</scope>
    <source>
        <strain evidence="7 8">YIM PH 21724</strain>
    </source>
</reference>
<feature type="region of interest" description="Disordered" evidence="5">
    <location>
        <begin position="207"/>
        <end position="240"/>
    </location>
</feature>
<evidence type="ECO:0000313" key="8">
    <source>
        <dbReference type="Proteomes" id="UP000266677"/>
    </source>
</evidence>
<evidence type="ECO:0000256" key="4">
    <source>
        <dbReference type="ARBA" id="ARBA00023172"/>
    </source>
</evidence>
<gene>
    <name evidence="7" type="ORF">D5S18_28370</name>
</gene>
<dbReference type="GO" id="GO:0015074">
    <property type="term" value="P:DNA integration"/>
    <property type="evidence" value="ECO:0007669"/>
    <property type="project" value="UniProtKB-KW"/>
</dbReference>
<keyword evidence="3" id="KW-0238">DNA-binding</keyword>
<accession>A0A3A4KB33</accession>
<dbReference type="Gene3D" id="1.10.150.130">
    <property type="match status" value="1"/>
</dbReference>
<dbReference type="InterPro" id="IPR002104">
    <property type="entry name" value="Integrase_catalytic"/>
</dbReference>
<dbReference type="GO" id="GO:0003677">
    <property type="term" value="F:DNA binding"/>
    <property type="evidence" value="ECO:0007669"/>
    <property type="project" value="UniProtKB-KW"/>
</dbReference>
<comment type="caution">
    <text evidence="7">The sequence shown here is derived from an EMBL/GenBank/DDBJ whole genome shotgun (WGS) entry which is preliminary data.</text>
</comment>
<dbReference type="InterPro" id="IPR013762">
    <property type="entry name" value="Integrase-like_cat_sf"/>
</dbReference>